<feature type="domain" description="HTH tetR-type" evidence="5">
    <location>
        <begin position="18"/>
        <end position="78"/>
    </location>
</feature>
<name>A0A927BI98_STRGL</name>
<sequence>MTEEELNRHQRAAETKRRRTKEAIINGALELYEGLDKGDFTRDEIAEAAGVGSATLHKNFGGKYEVLKLTHERLLEPIIEPVIEGFKADTYHPKDGVDELLRFLYRVTKTCRDNRALTNAMIRAYYETPPDQRRDLIIGVGYKQLEDRLDTLLGGYIAHGLCIVLDRAPFMATGPLYGETFFEGGWISGIRGETTWEITRILLERLYHLTGGEEDVPVKVTREIANAIVDRYARDVPVVELGDRLDRIKVQVDAQDRTDG</sequence>
<proteinExistence type="predicted"/>
<dbReference type="InterPro" id="IPR050109">
    <property type="entry name" value="HTH-type_TetR-like_transc_reg"/>
</dbReference>
<dbReference type="Gene3D" id="1.10.357.10">
    <property type="entry name" value="Tetracycline Repressor, domain 2"/>
    <property type="match status" value="1"/>
</dbReference>
<dbReference type="PANTHER" id="PTHR30055">
    <property type="entry name" value="HTH-TYPE TRANSCRIPTIONAL REGULATOR RUTR"/>
    <property type="match status" value="1"/>
</dbReference>
<keyword evidence="2 4" id="KW-0238">DNA-binding</keyword>
<evidence type="ECO:0000259" key="5">
    <source>
        <dbReference type="PROSITE" id="PS50977"/>
    </source>
</evidence>
<dbReference type="SUPFAM" id="SSF46689">
    <property type="entry name" value="Homeodomain-like"/>
    <property type="match status" value="1"/>
</dbReference>
<keyword evidence="3" id="KW-0804">Transcription</keyword>
<dbReference type="InterPro" id="IPR001647">
    <property type="entry name" value="HTH_TetR"/>
</dbReference>
<dbReference type="GO" id="GO:0003700">
    <property type="term" value="F:DNA-binding transcription factor activity"/>
    <property type="evidence" value="ECO:0007669"/>
    <property type="project" value="TreeGrafter"/>
</dbReference>
<feature type="DNA-binding region" description="H-T-H motif" evidence="4">
    <location>
        <begin position="41"/>
        <end position="60"/>
    </location>
</feature>
<evidence type="ECO:0000256" key="4">
    <source>
        <dbReference type="PROSITE-ProRule" id="PRU00335"/>
    </source>
</evidence>
<organism evidence="6">
    <name type="scientific">Streptomyces globisporus</name>
    <dbReference type="NCBI Taxonomy" id="1908"/>
    <lineage>
        <taxon>Bacteria</taxon>
        <taxon>Bacillati</taxon>
        <taxon>Actinomycetota</taxon>
        <taxon>Actinomycetes</taxon>
        <taxon>Kitasatosporales</taxon>
        <taxon>Streptomycetaceae</taxon>
        <taxon>Streptomyces</taxon>
    </lineage>
</organism>
<evidence type="ECO:0000256" key="2">
    <source>
        <dbReference type="ARBA" id="ARBA00023125"/>
    </source>
</evidence>
<accession>A0A927BI98</accession>
<evidence type="ECO:0000256" key="1">
    <source>
        <dbReference type="ARBA" id="ARBA00023015"/>
    </source>
</evidence>
<dbReference type="PANTHER" id="PTHR30055:SF240">
    <property type="entry name" value="HTH-TYPE TRANSCRIPTIONAL REGULATOR ACRR"/>
    <property type="match status" value="1"/>
</dbReference>
<evidence type="ECO:0000313" key="6">
    <source>
        <dbReference type="EMBL" id="MBD2828150.1"/>
    </source>
</evidence>
<dbReference type="GO" id="GO:0000976">
    <property type="term" value="F:transcription cis-regulatory region binding"/>
    <property type="evidence" value="ECO:0007669"/>
    <property type="project" value="TreeGrafter"/>
</dbReference>
<gene>
    <name evidence="6" type="ORF">ID875_06970</name>
</gene>
<comment type="caution">
    <text evidence="6">The sequence shown here is derived from an EMBL/GenBank/DDBJ whole genome shotgun (WGS) entry which is preliminary data.</text>
</comment>
<dbReference type="AlphaFoldDB" id="A0A927BI98"/>
<reference evidence="6" key="1">
    <citation type="journal article" date="2020" name="PLoS ONE">
        <title>Isolation and characterization of Streptomyces bacteriophages and Streptomyces strains encoding biosynthetic arsenals: Streptomyces strains and phages for antibiotic discovery.</title>
        <authorList>
            <person name="Montano E.T."/>
            <person name="Nideffer J.F."/>
            <person name="Brumage L."/>
            <person name="Erb M."/>
            <person name="Derman A.I."/>
            <person name="Davis J.P."/>
            <person name="Estrada E."/>
            <person name="Fu S."/>
            <person name="Le D."/>
            <person name="Vuppala A."/>
            <person name="Tran C."/>
            <person name="Luterstein E."/>
            <person name="Lakkaraju S."/>
            <person name="Panchagnula S."/>
            <person name="Ren C."/>
            <person name="Doan J."/>
            <person name="Tran S."/>
            <person name="Soriano J."/>
            <person name="Fujita Y."/>
            <person name="Gutala P."/>
            <person name="Fujii Q."/>
            <person name="Lee M."/>
            <person name="Bui A."/>
            <person name="Villarreal C."/>
            <person name="Shing S.R."/>
            <person name="Kim S."/>
            <person name="Freeman D."/>
            <person name="Racha V."/>
            <person name="Ho A."/>
            <person name="Kumar P."/>
            <person name="Falah K."/>
            <person name="Dawson T."/>
            <person name="Enustun E."/>
            <person name="Prichard A."/>
            <person name="Gomez A."/>
            <person name="Khanna K."/>
            <person name="Trigg S."/>
            <person name="Fernandez L."/>
            <person name="Pogliano K."/>
            <person name="Pogliano J."/>
        </authorList>
    </citation>
    <scope>NUCLEOTIDE SEQUENCE</scope>
    <source>
        <strain evidence="6">QF2</strain>
    </source>
</reference>
<dbReference type="InterPro" id="IPR009057">
    <property type="entry name" value="Homeodomain-like_sf"/>
</dbReference>
<evidence type="ECO:0000256" key="3">
    <source>
        <dbReference type="ARBA" id="ARBA00023163"/>
    </source>
</evidence>
<dbReference type="EMBL" id="JACWUS010000001">
    <property type="protein sequence ID" value="MBD2828150.1"/>
    <property type="molecule type" value="Genomic_DNA"/>
</dbReference>
<protein>
    <submittedName>
        <fullName evidence="6">TetR/AcrR family transcriptional regulator</fullName>
    </submittedName>
</protein>
<keyword evidence="1" id="KW-0805">Transcription regulation</keyword>
<dbReference type="PROSITE" id="PS50977">
    <property type="entry name" value="HTH_TETR_2"/>
    <property type="match status" value="1"/>
</dbReference>